<dbReference type="EMBL" id="FOPM01000003">
    <property type="protein sequence ID" value="SFG42314.1"/>
    <property type="molecule type" value="Genomic_DNA"/>
</dbReference>
<evidence type="ECO:0000313" key="2">
    <source>
        <dbReference type="EMBL" id="SFG42314.1"/>
    </source>
</evidence>
<reference evidence="3" key="1">
    <citation type="submission" date="2016-10" db="EMBL/GenBank/DDBJ databases">
        <authorList>
            <person name="Varghese N."/>
            <person name="Submissions S."/>
        </authorList>
    </citation>
    <scope>NUCLEOTIDE SEQUENCE [LARGE SCALE GENOMIC DNA]</scope>
    <source>
        <strain evidence="3">Gh-105</strain>
    </source>
</reference>
<feature type="signal peptide" evidence="1">
    <location>
        <begin position="1"/>
        <end position="21"/>
    </location>
</feature>
<gene>
    <name evidence="2" type="ORF">SAMN05192565_10345</name>
</gene>
<dbReference type="InterPro" id="IPR005590">
    <property type="entry name" value="DUF333"/>
</dbReference>
<dbReference type="STRING" id="582675.SAMN05192565_10345"/>
<dbReference type="Proteomes" id="UP000199229">
    <property type="component" value="Unassembled WGS sequence"/>
</dbReference>
<proteinExistence type="predicted"/>
<evidence type="ECO:0008006" key="4">
    <source>
        <dbReference type="Google" id="ProtNLM"/>
    </source>
</evidence>
<dbReference type="OrthoDB" id="148878at2"/>
<name>A0A1I2RNS7_9HYPH</name>
<protein>
    <recommendedName>
        <fullName evidence="4">Hemolysin</fullName>
    </recommendedName>
</protein>
<evidence type="ECO:0000313" key="3">
    <source>
        <dbReference type="Proteomes" id="UP000199229"/>
    </source>
</evidence>
<evidence type="ECO:0000256" key="1">
    <source>
        <dbReference type="SAM" id="SignalP"/>
    </source>
</evidence>
<sequence length="81" mass="8590">MRRCVVLAAWAGLALPEAALALGNPASVFCETMGGQSVIAKLSDGSAIGLCTLPGKKIVEEWTLFRMFQGVKPAPNDNPFR</sequence>
<dbReference type="AlphaFoldDB" id="A0A1I2RNS7"/>
<accession>A0A1I2RNS7</accession>
<dbReference type="RefSeq" id="WP_091968985.1">
    <property type="nucleotide sequence ID" value="NZ_FOPM01000003.1"/>
</dbReference>
<feature type="chain" id="PRO_5011555240" description="Hemolysin" evidence="1">
    <location>
        <begin position="22"/>
        <end position="81"/>
    </location>
</feature>
<organism evidence="2 3">
    <name type="scientific">Methylobacterium gossipiicola</name>
    <dbReference type="NCBI Taxonomy" id="582675"/>
    <lineage>
        <taxon>Bacteria</taxon>
        <taxon>Pseudomonadati</taxon>
        <taxon>Pseudomonadota</taxon>
        <taxon>Alphaproteobacteria</taxon>
        <taxon>Hyphomicrobiales</taxon>
        <taxon>Methylobacteriaceae</taxon>
        <taxon>Methylobacterium</taxon>
    </lineage>
</organism>
<keyword evidence="1" id="KW-0732">Signal</keyword>
<dbReference type="Pfam" id="PF03891">
    <property type="entry name" value="DUF333"/>
    <property type="match status" value="1"/>
</dbReference>
<keyword evidence="3" id="KW-1185">Reference proteome</keyword>